<keyword evidence="11" id="KW-0378">Hydrolase</keyword>
<keyword evidence="14" id="KW-0511">Multifunctional enzyme</keyword>
<organism evidence="19">
    <name type="scientific">ssDNA virus sp</name>
    <dbReference type="NCBI Taxonomy" id="2593122"/>
    <lineage>
        <taxon>Viruses</taxon>
    </lineage>
</organism>
<comment type="cofactor">
    <cofactor evidence="1">
        <name>Mn(2+)</name>
        <dbReference type="ChEBI" id="CHEBI:29035"/>
    </cofactor>
</comment>
<dbReference type="Gene3D" id="3.40.1310.20">
    <property type="match status" value="1"/>
</dbReference>
<keyword evidence="4" id="KW-0808">Transferase</keyword>
<keyword evidence="5" id="KW-0548">Nucleotidyltransferase</keyword>
<evidence type="ECO:0000313" key="19">
    <source>
        <dbReference type="EMBL" id="QRV62023.1"/>
    </source>
</evidence>
<keyword evidence="8" id="KW-0479">Metal-binding</keyword>
<dbReference type="InterPro" id="IPR000605">
    <property type="entry name" value="Helicase_SF3_ssDNA/RNA_vir"/>
</dbReference>
<dbReference type="GO" id="GO:0016787">
    <property type="term" value="F:hydrolase activity"/>
    <property type="evidence" value="ECO:0007669"/>
    <property type="project" value="UniProtKB-KW"/>
</dbReference>
<dbReference type="GO" id="GO:0003677">
    <property type="term" value="F:DNA binding"/>
    <property type="evidence" value="ECO:0007669"/>
    <property type="project" value="UniProtKB-KW"/>
</dbReference>
<evidence type="ECO:0000256" key="6">
    <source>
        <dbReference type="ARBA" id="ARBA00022705"/>
    </source>
</evidence>
<evidence type="ECO:0000256" key="10">
    <source>
        <dbReference type="ARBA" id="ARBA00022759"/>
    </source>
</evidence>
<dbReference type="GO" id="GO:0004519">
    <property type="term" value="F:endonuclease activity"/>
    <property type="evidence" value="ECO:0007669"/>
    <property type="project" value="UniProtKB-KW"/>
</dbReference>
<dbReference type="GO" id="GO:0042025">
    <property type="term" value="C:host cell nucleus"/>
    <property type="evidence" value="ECO:0007669"/>
    <property type="project" value="UniProtKB-SubCell"/>
</dbReference>
<dbReference type="EMBL" id="MT135484">
    <property type="protein sequence ID" value="QRV62023.1"/>
    <property type="molecule type" value="Genomic_DNA"/>
</dbReference>
<dbReference type="GO" id="GO:0046872">
    <property type="term" value="F:metal ion binding"/>
    <property type="evidence" value="ECO:0007669"/>
    <property type="project" value="UniProtKB-KW"/>
</dbReference>
<evidence type="ECO:0000256" key="9">
    <source>
        <dbReference type="ARBA" id="ARBA00022741"/>
    </source>
</evidence>
<evidence type="ECO:0000256" key="15">
    <source>
        <dbReference type="ARBA" id="ARBA00030754"/>
    </source>
</evidence>
<dbReference type="InterPro" id="IPR049912">
    <property type="entry name" value="CRESS_DNA_REP"/>
</dbReference>
<keyword evidence="10" id="KW-0255">Endonuclease</keyword>
<dbReference type="InterPro" id="IPR027417">
    <property type="entry name" value="P-loop_NTPase"/>
</dbReference>
<keyword evidence="12" id="KW-0190">Covalent protein-DNA linkage</keyword>
<evidence type="ECO:0000256" key="17">
    <source>
        <dbReference type="ARBA" id="ARBA00049360"/>
    </source>
</evidence>
<keyword evidence="9" id="KW-0547">Nucleotide-binding</keyword>
<evidence type="ECO:0000259" key="18">
    <source>
        <dbReference type="PROSITE" id="PS52020"/>
    </source>
</evidence>
<evidence type="ECO:0000256" key="1">
    <source>
        <dbReference type="ARBA" id="ARBA00001936"/>
    </source>
</evidence>
<evidence type="ECO:0000256" key="13">
    <source>
        <dbReference type="ARBA" id="ARBA00023125"/>
    </source>
</evidence>
<proteinExistence type="inferred from homology"/>
<dbReference type="GO" id="GO:0006260">
    <property type="term" value="P:DNA replication"/>
    <property type="evidence" value="ECO:0007669"/>
    <property type="project" value="UniProtKB-KW"/>
</dbReference>
<protein>
    <recommendedName>
        <fullName evidence="15">ATP-dependent helicase Rep</fullName>
    </recommendedName>
    <alternativeName>
        <fullName evidence="16">RepP</fullName>
    </alternativeName>
</protein>
<evidence type="ECO:0000256" key="3">
    <source>
        <dbReference type="ARBA" id="ARBA00008545"/>
    </source>
</evidence>
<name>A0A894JP48_9VIRU</name>
<dbReference type="GO" id="GO:0003723">
    <property type="term" value="F:RNA binding"/>
    <property type="evidence" value="ECO:0007669"/>
    <property type="project" value="InterPro"/>
</dbReference>
<dbReference type="GO" id="GO:0000166">
    <property type="term" value="F:nucleotide binding"/>
    <property type="evidence" value="ECO:0007669"/>
    <property type="project" value="UniProtKB-KW"/>
</dbReference>
<evidence type="ECO:0000256" key="7">
    <source>
        <dbReference type="ARBA" id="ARBA00022722"/>
    </source>
</evidence>
<evidence type="ECO:0000256" key="4">
    <source>
        <dbReference type="ARBA" id="ARBA00022679"/>
    </source>
</evidence>
<evidence type="ECO:0000256" key="16">
    <source>
        <dbReference type="ARBA" id="ARBA00032243"/>
    </source>
</evidence>
<dbReference type="GO" id="GO:0016779">
    <property type="term" value="F:nucleotidyltransferase activity"/>
    <property type="evidence" value="ECO:0007669"/>
    <property type="project" value="UniProtKB-KW"/>
</dbReference>
<dbReference type="SUPFAM" id="SSF52540">
    <property type="entry name" value="P-loop containing nucleoside triphosphate hydrolases"/>
    <property type="match status" value="1"/>
</dbReference>
<keyword evidence="6" id="KW-0235">DNA replication</keyword>
<evidence type="ECO:0000256" key="14">
    <source>
        <dbReference type="ARBA" id="ARBA00023268"/>
    </source>
</evidence>
<comment type="subcellular location">
    <subcellularLocation>
        <location evidence="2">Host nucleus</location>
    </subcellularLocation>
</comment>
<keyword evidence="13" id="KW-0238">DNA-binding</keyword>
<sequence length="299" mass="35025">MTAKTMTAQSSGNTTPSLRARSFLLTLNEIDKYEDLRNEFQKLKSCDYFISCKEIAPTTGHEHIHIYAHFSSSYKISKRILNYHSHIDICKGTPQQNIAYIQKDGNILDTWGEEPHQGFHTVKDLKQIDKPDELNWNEFNTWNKIHQNMSNDIDIDNWNKEVKVYYIQGPSGVGKTEKAKQIVRENIEKYGRKINRVKCENSFWIGVGEEAKIAIYDDFRDSHMKASEFVNFIDYNKQIMNIKGGSKLNNYELIIITSVQNIEDIYHNMIGEPRKQWMRRVEVIDMNEEEDNDMDIDDL</sequence>
<feature type="domain" description="CRESS-DNA virus Rep endonuclease" evidence="18">
    <location>
        <begin position="17"/>
        <end position="114"/>
    </location>
</feature>
<dbReference type="Pfam" id="PF00910">
    <property type="entry name" value="RNA_helicase"/>
    <property type="match status" value="1"/>
</dbReference>
<evidence type="ECO:0000256" key="12">
    <source>
        <dbReference type="ARBA" id="ARBA00023124"/>
    </source>
</evidence>
<reference evidence="19" key="1">
    <citation type="submission" date="2020-02" db="EMBL/GenBank/DDBJ databases">
        <title>A reference catalog of swine virome.</title>
        <authorList>
            <person name="He B."/>
            <person name="Tu C."/>
        </authorList>
    </citation>
    <scope>NUCLEOTIDE SEQUENCE</scope>
    <source>
        <strain evidence="19">VIRES_SC01_2265315</strain>
    </source>
</reference>
<comment type="catalytic activity">
    <reaction evidence="17">
        <text>ATP + H2O = ADP + phosphate + H(+)</text>
        <dbReference type="Rhea" id="RHEA:13065"/>
        <dbReference type="ChEBI" id="CHEBI:15377"/>
        <dbReference type="ChEBI" id="CHEBI:15378"/>
        <dbReference type="ChEBI" id="CHEBI:30616"/>
        <dbReference type="ChEBI" id="CHEBI:43474"/>
        <dbReference type="ChEBI" id="CHEBI:456216"/>
    </reaction>
</comment>
<evidence type="ECO:0000256" key="5">
    <source>
        <dbReference type="ARBA" id="ARBA00022695"/>
    </source>
</evidence>
<accession>A0A894JP48</accession>
<evidence type="ECO:0000256" key="2">
    <source>
        <dbReference type="ARBA" id="ARBA00004147"/>
    </source>
</evidence>
<evidence type="ECO:0000256" key="11">
    <source>
        <dbReference type="ARBA" id="ARBA00022801"/>
    </source>
</evidence>
<keyword evidence="7" id="KW-0540">Nuclease</keyword>
<dbReference type="PROSITE" id="PS52020">
    <property type="entry name" value="CRESS_DNA_REP"/>
    <property type="match status" value="1"/>
</dbReference>
<dbReference type="GO" id="GO:0003724">
    <property type="term" value="F:RNA helicase activity"/>
    <property type="evidence" value="ECO:0007669"/>
    <property type="project" value="InterPro"/>
</dbReference>
<comment type="similarity">
    <text evidence="3">Belongs to the nanoviruses/circoviruses replication-associated protein family.</text>
</comment>
<evidence type="ECO:0000256" key="8">
    <source>
        <dbReference type="ARBA" id="ARBA00022723"/>
    </source>
</evidence>